<reference evidence="2" key="1">
    <citation type="submission" date="2020-04" db="EMBL/GenBank/DDBJ databases">
        <authorList>
            <person name="Alioto T."/>
            <person name="Alioto T."/>
            <person name="Gomez Garrido J."/>
        </authorList>
    </citation>
    <scope>NUCLEOTIDE SEQUENCE</scope>
    <source>
        <strain evidence="2">A484AB</strain>
    </source>
</reference>
<comment type="caution">
    <text evidence="2">The sequence shown here is derived from an EMBL/GenBank/DDBJ whole genome shotgun (WGS) entry which is preliminary data.</text>
</comment>
<evidence type="ECO:0000313" key="2">
    <source>
        <dbReference type="EMBL" id="CAB3986592.1"/>
    </source>
</evidence>
<proteinExistence type="predicted"/>
<feature type="compositionally biased region" description="Polar residues" evidence="1">
    <location>
        <begin position="66"/>
        <end position="81"/>
    </location>
</feature>
<name>A0A6S7GBM0_PARCT</name>
<evidence type="ECO:0000256" key="1">
    <source>
        <dbReference type="SAM" id="MobiDB-lite"/>
    </source>
</evidence>
<organism evidence="2 3">
    <name type="scientific">Paramuricea clavata</name>
    <name type="common">Red gorgonian</name>
    <name type="synonym">Violescent sea-whip</name>
    <dbReference type="NCBI Taxonomy" id="317549"/>
    <lineage>
        <taxon>Eukaryota</taxon>
        <taxon>Metazoa</taxon>
        <taxon>Cnidaria</taxon>
        <taxon>Anthozoa</taxon>
        <taxon>Octocorallia</taxon>
        <taxon>Malacalcyonacea</taxon>
        <taxon>Plexauridae</taxon>
        <taxon>Paramuricea</taxon>
    </lineage>
</organism>
<sequence>MIEHSAVAAKTRAASEAAESSEVALARMKVSNAQKDVHVELKQLIAKTRHRDREQLPPQMQEKTHLNVTRSQSTKQNNRLW</sequence>
<protein>
    <submittedName>
        <fullName evidence="2">Uncharacterized protein</fullName>
    </submittedName>
</protein>
<evidence type="ECO:0000313" key="3">
    <source>
        <dbReference type="Proteomes" id="UP001152795"/>
    </source>
</evidence>
<gene>
    <name evidence="2" type="ORF">PACLA_8A059342</name>
</gene>
<accession>A0A6S7GBM0</accession>
<dbReference type="EMBL" id="CACRXK020001039">
    <property type="protein sequence ID" value="CAB3986592.1"/>
    <property type="molecule type" value="Genomic_DNA"/>
</dbReference>
<feature type="region of interest" description="Disordered" evidence="1">
    <location>
        <begin position="50"/>
        <end position="81"/>
    </location>
</feature>
<dbReference type="Proteomes" id="UP001152795">
    <property type="component" value="Unassembled WGS sequence"/>
</dbReference>
<keyword evidence="3" id="KW-1185">Reference proteome</keyword>
<dbReference type="AlphaFoldDB" id="A0A6S7GBM0"/>